<protein>
    <submittedName>
        <fullName evidence="1">Uncharacterized protein</fullName>
    </submittedName>
</protein>
<keyword evidence="2" id="KW-1185">Reference proteome</keyword>
<organism evidence="1 2">
    <name type="scientific">Orchesella dallaii</name>
    <dbReference type="NCBI Taxonomy" id="48710"/>
    <lineage>
        <taxon>Eukaryota</taxon>
        <taxon>Metazoa</taxon>
        <taxon>Ecdysozoa</taxon>
        <taxon>Arthropoda</taxon>
        <taxon>Hexapoda</taxon>
        <taxon>Collembola</taxon>
        <taxon>Entomobryomorpha</taxon>
        <taxon>Entomobryoidea</taxon>
        <taxon>Orchesellidae</taxon>
        <taxon>Orchesellinae</taxon>
        <taxon>Orchesella</taxon>
    </lineage>
</organism>
<evidence type="ECO:0000313" key="1">
    <source>
        <dbReference type="EMBL" id="CAL8121085.1"/>
    </source>
</evidence>
<reference evidence="1 2" key="1">
    <citation type="submission" date="2024-08" db="EMBL/GenBank/DDBJ databases">
        <authorList>
            <person name="Cucini C."/>
            <person name="Frati F."/>
        </authorList>
    </citation>
    <scope>NUCLEOTIDE SEQUENCE [LARGE SCALE GENOMIC DNA]</scope>
</reference>
<gene>
    <name evidence="1" type="ORF">ODALV1_LOCUS19211</name>
</gene>
<proteinExistence type="predicted"/>
<dbReference type="EMBL" id="CAXLJM020000065">
    <property type="protein sequence ID" value="CAL8121085.1"/>
    <property type="molecule type" value="Genomic_DNA"/>
</dbReference>
<dbReference type="Proteomes" id="UP001642540">
    <property type="component" value="Unassembled WGS sequence"/>
</dbReference>
<sequence>FAKKQKHVCFCTGTTCHATFCSGTTYSYVTTNQPMKNAATLWASLHKFGNYTTLAIPW</sequence>
<feature type="non-terminal residue" evidence="1">
    <location>
        <position position="1"/>
    </location>
</feature>
<comment type="caution">
    <text evidence="1">The sequence shown here is derived from an EMBL/GenBank/DDBJ whole genome shotgun (WGS) entry which is preliminary data.</text>
</comment>
<accession>A0ABP1R698</accession>
<evidence type="ECO:0000313" key="2">
    <source>
        <dbReference type="Proteomes" id="UP001642540"/>
    </source>
</evidence>
<name>A0ABP1R698_9HEXA</name>